<proteinExistence type="inferred from homology"/>
<keyword evidence="5 7" id="KW-0472">Membrane</keyword>
<reference evidence="9" key="1">
    <citation type="journal article" date="2020" name="mSystems">
        <title>Genome- and Community-Level Interaction Insights into Carbon Utilization and Element Cycling Functions of Hydrothermarchaeota in Hydrothermal Sediment.</title>
        <authorList>
            <person name="Zhou Z."/>
            <person name="Liu Y."/>
            <person name="Xu W."/>
            <person name="Pan J."/>
            <person name="Luo Z.H."/>
            <person name="Li M."/>
        </authorList>
    </citation>
    <scope>NUCLEOTIDE SEQUENCE [LARGE SCALE GENOMIC DNA]</scope>
    <source>
        <strain evidence="9">SpSt-648</strain>
    </source>
</reference>
<accession>A0A7C4NS64</accession>
<name>A0A7C4NS64_STAMA</name>
<dbReference type="EMBL" id="DTBP01000041">
    <property type="protein sequence ID" value="HGQ74372.1"/>
    <property type="molecule type" value="Genomic_DNA"/>
</dbReference>
<protein>
    <submittedName>
        <fullName evidence="9">FtsX-like permease family protein</fullName>
    </submittedName>
</protein>
<dbReference type="PANTHER" id="PTHR30572">
    <property type="entry name" value="MEMBRANE COMPONENT OF TRANSPORTER-RELATED"/>
    <property type="match status" value="1"/>
</dbReference>
<comment type="similarity">
    <text evidence="6">Belongs to the ABC-4 integral membrane protein family.</text>
</comment>
<comment type="caution">
    <text evidence="9">The sequence shown here is derived from an EMBL/GenBank/DDBJ whole genome shotgun (WGS) entry which is preliminary data.</text>
</comment>
<evidence type="ECO:0000256" key="7">
    <source>
        <dbReference type="SAM" id="Phobius"/>
    </source>
</evidence>
<dbReference type="InterPro" id="IPR003838">
    <property type="entry name" value="ABC3_permease_C"/>
</dbReference>
<dbReference type="Pfam" id="PF02687">
    <property type="entry name" value="FtsX"/>
    <property type="match status" value="1"/>
</dbReference>
<comment type="subcellular location">
    <subcellularLocation>
        <location evidence="1">Cell membrane</location>
        <topology evidence="1">Multi-pass membrane protein</topology>
    </subcellularLocation>
</comment>
<dbReference type="GO" id="GO:0022857">
    <property type="term" value="F:transmembrane transporter activity"/>
    <property type="evidence" value="ECO:0007669"/>
    <property type="project" value="TreeGrafter"/>
</dbReference>
<feature type="transmembrane region" description="Helical" evidence="7">
    <location>
        <begin position="109"/>
        <end position="134"/>
    </location>
</feature>
<dbReference type="InterPro" id="IPR050250">
    <property type="entry name" value="Macrolide_Exporter_MacB"/>
</dbReference>
<feature type="transmembrane region" description="Helical" evidence="7">
    <location>
        <begin position="63"/>
        <end position="88"/>
    </location>
</feature>
<evidence type="ECO:0000313" key="9">
    <source>
        <dbReference type="EMBL" id="HGQ74372.1"/>
    </source>
</evidence>
<keyword evidence="2" id="KW-1003">Cell membrane</keyword>
<dbReference type="PANTHER" id="PTHR30572:SF4">
    <property type="entry name" value="ABC TRANSPORTER PERMEASE YTRF"/>
    <property type="match status" value="1"/>
</dbReference>
<dbReference type="GO" id="GO:0005886">
    <property type="term" value="C:plasma membrane"/>
    <property type="evidence" value="ECO:0007669"/>
    <property type="project" value="UniProtKB-SubCell"/>
</dbReference>
<evidence type="ECO:0000256" key="4">
    <source>
        <dbReference type="ARBA" id="ARBA00022989"/>
    </source>
</evidence>
<sequence>MSNETTKLPLIDLFRLVFRSIKLRFFRITLVIIAITTSIAYMVSLELLASIIAVSDSPSSTQLYTTALSITASLVALTGTTNSLLILISERYQEIGTMKSFGARDIHIFQLLVLESIMLSFIGALIGYAIGFGIGSALGGRGNPLYLFLKSLLIAVTIGLLATLYPSYKASRIPPVEALRTEV</sequence>
<evidence type="ECO:0000256" key="2">
    <source>
        <dbReference type="ARBA" id="ARBA00022475"/>
    </source>
</evidence>
<evidence type="ECO:0000256" key="6">
    <source>
        <dbReference type="ARBA" id="ARBA00038076"/>
    </source>
</evidence>
<evidence type="ECO:0000256" key="5">
    <source>
        <dbReference type="ARBA" id="ARBA00023136"/>
    </source>
</evidence>
<evidence type="ECO:0000256" key="3">
    <source>
        <dbReference type="ARBA" id="ARBA00022692"/>
    </source>
</evidence>
<evidence type="ECO:0000256" key="1">
    <source>
        <dbReference type="ARBA" id="ARBA00004651"/>
    </source>
</evidence>
<keyword evidence="4 7" id="KW-1133">Transmembrane helix</keyword>
<organism evidence="9">
    <name type="scientific">Staphylothermus marinus</name>
    <dbReference type="NCBI Taxonomy" id="2280"/>
    <lineage>
        <taxon>Archaea</taxon>
        <taxon>Thermoproteota</taxon>
        <taxon>Thermoprotei</taxon>
        <taxon>Desulfurococcales</taxon>
        <taxon>Desulfurococcaceae</taxon>
        <taxon>Staphylothermus</taxon>
    </lineage>
</organism>
<feature type="domain" description="ABC3 transporter permease C-terminal" evidence="8">
    <location>
        <begin position="68"/>
        <end position="175"/>
    </location>
</feature>
<keyword evidence="3 7" id="KW-0812">Transmembrane</keyword>
<dbReference type="AlphaFoldDB" id="A0A7C4NS64"/>
<feature type="transmembrane region" description="Helical" evidence="7">
    <location>
        <begin position="146"/>
        <end position="165"/>
    </location>
</feature>
<feature type="transmembrane region" description="Helical" evidence="7">
    <location>
        <begin position="25"/>
        <end position="43"/>
    </location>
</feature>
<evidence type="ECO:0000259" key="8">
    <source>
        <dbReference type="Pfam" id="PF02687"/>
    </source>
</evidence>
<gene>
    <name evidence="9" type="ORF">ENU20_04790</name>
</gene>